<dbReference type="CTD" id="20238829"/>
<evidence type="ECO:0000256" key="9">
    <source>
        <dbReference type="ARBA" id="ARBA00022989"/>
    </source>
</evidence>
<dbReference type="GO" id="GO:0005509">
    <property type="term" value="F:calcium ion binding"/>
    <property type="evidence" value="ECO:0007669"/>
    <property type="project" value="UniProtKB-UniRule"/>
</dbReference>
<dbReference type="CDD" id="cd11304">
    <property type="entry name" value="Cadherin_repeat"/>
    <property type="match status" value="17"/>
</dbReference>
<keyword evidence="8" id="KW-0130">Cell adhesion</keyword>
<name>V4AIT0_LOTGI</name>
<feature type="domain" description="Cadherin" evidence="14">
    <location>
        <begin position="452"/>
        <end position="556"/>
    </location>
</feature>
<comment type="subcellular location">
    <subcellularLocation>
        <location evidence="1">Cell membrane</location>
        <topology evidence="1">Single-pass type I membrane protein</topology>
    </subcellularLocation>
</comment>
<dbReference type="GO" id="GO:0045296">
    <property type="term" value="F:cadherin binding"/>
    <property type="evidence" value="ECO:0007669"/>
    <property type="project" value="TreeGrafter"/>
</dbReference>
<keyword evidence="4" id="KW-0479">Metal-binding</keyword>
<dbReference type="GO" id="GO:0007156">
    <property type="term" value="P:homophilic cell adhesion via plasma membrane adhesion molecules"/>
    <property type="evidence" value="ECO:0007669"/>
    <property type="project" value="InterPro"/>
</dbReference>
<feature type="domain" description="Cadherin" evidence="14">
    <location>
        <begin position="1453"/>
        <end position="1556"/>
    </location>
</feature>
<organism evidence="15 16">
    <name type="scientific">Lottia gigantea</name>
    <name type="common">Giant owl limpet</name>
    <dbReference type="NCBI Taxonomy" id="225164"/>
    <lineage>
        <taxon>Eukaryota</taxon>
        <taxon>Metazoa</taxon>
        <taxon>Spiralia</taxon>
        <taxon>Lophotrochozoa</taxon>
        <taxon>Mollusca</taxon>
        <taxon>Gastropoda</taxon>
        <taxon>Patellogastropoda</taxon>
        <taxon>Lottioidea</taxon>
        <taxon>Lottiidae</taxon>
        <taxon>Lottia</taxon>
    </lineage>
</organism>
<dbReference type="Gene3D" id="2.60.40.60">
    <property type="entry name" value="Cadherins"/>
    <property type="match status" value="19"/>
</dbReference>
<feature type="domain" description="Cadherin" evidence="14">
    <location>
        <begin position="1656"/>
        <end position="1754"/>
    </location>
</feature>
<dbReference type="PROSITE" id="PS50268">
    <property type="entry name" value="CADHERIN_2"/>
    <property type="match status" value="20"/>
</dbReference>
<evidence type="ECO:0000256" key="11">
    <source>
        <dbReference type="ARBA" id="ARBA00023180"/>
    </source>
</evidence>
<dbReference type="PRINTS" id="PR00205">
    <property type="entry name" value="CADHERIN"/>
</dbReference>
<keyword evidence="11" id="KW-0325">Glycoprotein</keyword>
<evidence type="ECO:0000256" key="4">
    <source>
        <dbReference type="ARBA" id="ARBA00022723"/>
    </source>
</evidence>
<dbReference type="InterPro" id="IPR015919">
    <property type="entry name" value="Cadherin-like_sf"/>
</dbReference>
<evidence type="ECO:0000256" key="1">
    <source>
        <dbReference type="ARBA" id="ARBA00004251"/>
    </source>
</evidence>
<evidence type="ECO:0000256" key="8">
    <source>
        <dbReference type="ARBA" id="ARBA00022889"/>
    </source>
</evidence>
<keyword evidence="16" id="KW-1185">Reference proteome</keyword>
<evidence type="ECO:0000256" key="3">
    <source>
        <dbReference type="ARBA" id="ARBA00022692"/>
    </source>
</evidence>
<proteinExistence type="predicted"/>
<dbReference type="FunFam" id="2.60.40.60:FF:000020">
    <property type="entry name" value="Dachsous cadherin-related 1b"/>
    <property type="match status" value="5"/>
</dbReference>
<feature type="domain" description="Cadherin" evidence="14">
    <location>
        <begin position="2078"/>
        <end position="2159"/>
    </location>
</feature>
<keyword evidence="10" id="KW-0472">Membrane</keyword>
<feature type="signal peptide" evidence="13">
    <location>
        <begin position="1"/>
        <end position="21"/>
    </location>
</feature>
<evidence type="ECO:0000256" key="2">
    <source>
        <dbReference type="ARBA" id="ARBA00022475"/>
    </source>
</evidence>
<keyword evidence="6" id="KW-0677">Repeat</keyword>
<evidence type="ECO:0000256" key="5">
    <source>
        <dbReference type="ARBA" id="ARBA00022729"/>
    </source>
</evidence>
<feature type="chain" id="PRO_5004718660" description="Cadherin domain-containing protein" evidence="13">
    <location>
        <begin position="22"/>
        <end position="2163"/>
    </location>
</feature>
<dbReference type="HOGENOM" id="CLU_001273_1_0_1"/>
<dbReference type="FunFam" id="2.60.40.60:FF:000123">
    <property type="entry name" value="Protocadherin beta 4"/>
    <property type="match status" value="1"/>
</dbReference>
<keyword evidence="7 12" id="KW-0106">Calcium</keyword>
<feature type="domain" description="Cadherin" evidence="14">
    <location>
        <begin position="236"/>
        <end position="341"/>
    </location>
</feature>
<feature type="domain" description="Cadherin" evidence="14">
    <location>
        <begin position="1143"/>
        <end position="1249"/>
    </location>
</feature>
<dbReference type="PANTHER" id="PTHR24027">
    <property type="entry name" value="CADHERIN-23"/>
    <property type="match status" value="1"/>
</dbReference>
<dbReference type="GO" id="GO:0016477">
    <property type="term" value="P:cell migration"/>
    <property type="evidence" value="ECO:0007669"/>
    <property type="project" value="TreeGrafter"/>
</dbReference>
<dbReference type="Proteomes" id="UP000030746">
    <property type="component" value="Unassembled WGS sequence"/>
</dbReference>
<feature type="domain" description="Cadherin" evidence="14">
    <location>
        <begin position="975"/>
        <end position="1078"/>
    </location>
</feature>
<accession>V4AIT0</accession>
<feature type="domain" description="Cadherin" evidence="14">
    <location>
        <begin position="1755"/>
        <end position="1860"/>
    </location>
</feature>
<keyword evidence="9" id="KW-1133">Transmembrane helix</keyword>
<gene>
    <name evidence="15" type="ORF">LOTGIDRAFT_161953</name>
</gene>
<dbReference type="STRING" id="225164.V4AIT0"/>
<feature type="domain" description="Cadherin" evidence="14">
    <location>
        <begin position="871"/>
        <end position="974"/>
    </location>
</feature>
<feature type="domain" description="Cadherin" evidence="14">
    <location>
        <begin position="1250"/>
        <end position="1348"/>
    </location>
</feature>
<dbReference type="PROSITE" id="PS00232">
    <property type="entry name" value="CADHERIN_1"/>
    <property type="match status" value="5"/>
</dbReference>
<feature type="domain" description="Cadherin" evidence="14">
    <location>
        <begin position="342"/>
        <end position="449"/>
    </location>
</feature>
<keyword evidence="2" id="KW-1003">Cell membrane</keyword>
<dbReference type="RefSeq" id="XP_009056075.1">
    <property type="nucleotide sequence ID" value="XM_009057827.1"/>
</dbReference>
<protein>
    <recommendedName>
        <fullName evidence="14">Cadherin domain-containing protein</fullName>
    </recommendedName>
</protein>
<dbReference type="InterPro" id="IPR002126">
    <property type="entry name" value="Cadherin-like_dom"/>
</dbReference>
<keyword evidence="5 13" id="KW-0732">Signal</keyword>
<feature type="domain" description="Cadherin" evidence="14">
    <location>
        <begin position="1962"/>
        <end position="2075"/>
    </location>
</feature>
<evidence type="ECO:0000256" key="13">
    <source>
        <dbReference type="SAM" id="SignalP"/>
    </source>
</evidence>
<dbReference type="PANTHER" id="PTHR24027:SF438">
    <property type="entry name" value="CADHERIN 23"/>
    <property type="match status" value="1"/>
</dbReference>
<evidence type="ECO:0000256" key="7">
    <source>
        <dbReference type="ARBA" id="ARBA00022837"/>
    </source>
</evidence>
<feature type="domain" description="Cadherin" evidence="14">
    <location>
        <begin position="1575"/>
        <end position="1659"/>
    </location>
</feature>
<dbReference type="Pfam" id="PF00028">
    <property type="entry name" value="Cadherin"/>
    <property type="match status" value="12"/>
</dbReference>
<feature type="domain" description="Cadherin" evidence="14">
    <location>
        <begin position="767"/>
        <end position="870"/>
    </location>
</feature>
<dbReference type="InterPro" id="IPR039808">
    <property type="entry name" value="Cadherin"/>
</dbReference>
<feature type="domain" description="Cadherin" evidence="14">
    <location>
        <begin position="557"/>
        <end position="659"/>
    </location>
</feature>
<evidence type="ECO:0000256" key="6">
    <source>
        <dbReference type="ARBA" id="ARBA00022737"/>
    </source>
</evidence>
<feature type="domain" description="Cadherin" evidence="14">
    <location>
        <begin position="1352"/>
        <end position="1452"/>
    </location>
</feature>
<dbReference type="KEGG" id="lgi:LOTGIDRAFT_161953"/>
<reference evidence="15 16" key="1">
    <citation type="journal article" date="2013" name="Nature">
        <title>Insights into bilaterian evolution from three spiralian genomes.</title>
        <authorList>
            <person name="Simakov O."/>
            <person name="Marletaz F."/>
            <person name="Cho S.J."/>
            <person name="Edsinger-Gonzales E."/>
            <person name="Havlak P."/>
            <person name="Hellsten U."/>
            <person name="Kuo D.H."/>
            <person name="Larsson T."/>
            <person name="Lv J."/>
            <person name="Arendt D."/>
            <person name="Savage R."/>
            <person name="Osoegawa K."/>
            <person name="de Jong P."/>
            <person name="Grimwood J."/>
            <person name="Chapman J.A."/>
            <person name="Shapiro H."/>
            <person name="Aerts A."/>
            <person name="Otillar R.P."/>
            <person name="Terry A.Y."/>
            <person name="Boore J.L."/>
            <person name="Grigoriev I.V."/>
            <person name="Lindberg D.R."/>
            <person name="Seaver E.C."/>
            <person name="Weisblat D.A."/>
            <person name="Putnam N.H."/>
            <person name="Rokhsar D.S."/>
        </authorList>
    </citation>
    <scope>NUCLEOTIDE SEQUENCE [LARGE SCALE GENOMIC DNA]</scope>
</reference>
<sequence>MINKINGLNILLIILASITRGRTDCDYDALKVRPNIIKVSENTTIGYVLFNVTSLPEVIVKLVADQTNCYNFLAVKPSSTQTVHNIVLNKTLDAETVSSECRFLITCVNAPSSEGFSVKIIDLNEYPPVFTQDQYTVNISESTELNTAIFETRGIANDKDKENQYIIYKLQDGLGHFRFFGSRIYTTKQFDYDEMQRQFNLTIIAEEDGDNLVKKNSSVILTVDILDVDDQSPRFTQTIYRLNISEDNYNNRVVNTTPPILAIDRDSFNTPVNYNITTGGDGIFTIRQTGELVINGRLIRKGNPSLALGIQAYQIDRPSDRTDDAAVIITVQDVNDHHPIMTNDTYIASVDEGSFGDFTIIQVTASDSDIGINSVFQFHLNGTDVFEIETVNDVGSIRLARGKILDREETEVHNFEVYAKELETDSKFESNRSLVQIIVNDINDNKPIFYSPSQPFTFTVNKTAKIGDLVGKVFANDSDIGNNGEVRYQLLQAGDEFRINVITGEILVNKSLINRNGIINVQILAKDLPKKIADTRQTIQSGVIKIVDVNIGPPNITNLNSTISIPEDIPIHTTIYTVEATDPDITDGNSLLYYIVSQSSYGGFTIDSSSGTIKTNDTLDREIISLYRLLIIVSDGSKNSSHGYLTINILDINDHNPVFYLSEYNFTIIEGSGQLTGDRNPVNASDSDIGSNALLTYSLLTPRGTTTPLEINNTSGLLSTTSLIDREERDVYDLYVMATDDGTPKRSSAVSVVVTVLDINDNSPIFPKSNISLSFPEDSYPDCFYKAKATDRDIGVNNQILYTTNDATIIEVSSDGDVCVKDNQSLPLGPISITIIAYNIKPYIGCTECNNASLYLFIEVTDVNNNVPIFDQPYYNFSIDEGLNTHQNLRVHAKDNDTTSLYQNVLYSVLPDIDNRFTIDSITGQIHFNTVPDYETKKIFQLTVGARDTGQSEVQTTVNVTIYINDVNDNYPVFSKDKYECTVYENQTSGLIPECQVTATDKDTGSNQKIVYSILENVPFSIDSNTGNVSVNGGLDYDNGSRFYTIRIEASDNGSRKLSRLTQMVIEIINTNDNAPTFRNTPYNFTILEIQPAGSLVGVISAVDADQDDLTYSMKSNIRDGNYRSTAFSLVTVHTVNEYSPRFTQIFNGNVSENAARETVITQVEAVDNDTGIDGDVHYSLTDHSTLIIFHIDNSTGVLTLNCDSCLDFTNKSMYEVIVQAIDGGSNPRLSFTTVEVTVQNINDKAPRFSSSHYSTTLKENTAINTTIFRVIASDADTPIDQLTFNLLNHHQQFSLAGPIVVVKSPVDGDLLKHPTLILNISVSDGTLSAYTLLTITILDENEHPPVLVLPNNRSWSLSLPENVTIGHEVVTIGASDKDFSNNGFTFWLTNEDDKFKINVSSGLLQVTNRFDRSIKDSYNVTVHVSDHGVPPLFAEQEMHIEILDSNTSPVFDNASYTFSVVENVKIEYKVGAVKATDKDYGSSGQIIYDIVSGNIGSAFRINSSNGQLFTDKLLDHEIVNYYTLTVEAKDMSSIPKSSTVLVEIEVEDIFEAPRWPATLPIHYVSKSKECEASQITAISSDASSSDSGTSVIYKLLNFNDIFQMDNKTGALQPASDIKSGNYTLILQACNSRNILLCSNATLNVIVTEQVRLIFCPVFVPVHVPEDLKLNTTITTMNTTLDEETNQFSIIEGNDGYFSLGLDNGVLKLKKALDRETVDTYTLSIQAVNLNNSQTATAQVIIRVTDINDCPPYFLLKTYYGEISEDASTGVDVFLAASNRPLIVNAKDNDLNPQLSYSVEPQSDYFNITGSTGLISLARKLDRENISSFNFEVIVSDGKFTNSTKVVIKILDVNDMVPVFDHLVYNKSVFENISTNSVILTVQATDQDISDRGSLAYKLNSNVSEFKINARTGEIQVVDDLDRETTSEYNISIVAIDNAGHNATTEVYIDVLDVNDNSPKFYQDIYNFSVQEGDHSVNKTFMVDANDDDIDENSRLKFRISKGNTGDFHITSFNNRANITIVNALDREQQGLEYINGIAIYNLIIEATDSGEPPQTGFCKINIQVSDINDNPPRFENSLLKYVGTVEENSTSGTPVVLEPALSVTDIDYGINGVSGLVYYLSPVSLPFSINNTTGEVTVSLTGDMTIDRETTTHYDLRVTYFI</sequence>
<feature type="domain" description="Cadherin" evidence="14">
    <location>
        <begin position="660"/>
        <end position="766"/>
    </location>
</feature>
<dbReference type="EMBL" id="KB201931">
    <property type="protein sequence ID" value="ESO93381.1"/>
    <property type="molecule type" value="Genomic_DNA"/>
</dbReference>
<feature type="domain" description="Cadherin" evidence="14">
    <location>
        <begin position="1861"/>
        <end position="1961"/>
    </location>
</feature>
<dbReference type="GeneID" id="20238829"/>
<dbReference type="GO" id="GO:0016342">
    <property type="term" value="C:catenin complex"/>
    <property type="evidence" value="ECO:0007669"/>
    <property type="project" value="TreeGrafter"/>
</dbReference>
<dbReference type="GO" id="GO:0008013">
    <property type="term" value="F:beta-catenin binding"/>
    <property type="evidence" value="ECO:0007669"/>
    <property type="project" value="TreeGrafter"/>
</dbReference>
<feature type="domain" description="Cadherin" evidence="14">
    <location>
        <begin position="131"/>
        <end position="235"/>
    </location>
</feature>
<evidence type="ECO:0000313" key="16">
    <source>
        <dbReference type="Proteomes" id="UP000030746"/>
    </source>
</evidence>
<dbReference type="OMA" id="DREQICT"/>
<evidence type="ECO:0000256" key="10">
    <source>
        <dbReference type="ARBA" id="ARBA00023136"/>
    </source>
</evidence>
<dbReference type="SUPFAM" id="SSF49313">
    <property type="entry name" value="Cadherin-like"/>
    <property type="match status" value="19"/>
</dbReference>
<feature type="domain" description="Cadherin" evidence="14">
    <location>
        <begin position="26"/>
        <end position="130"/>
    </location>
</feature>
<evidence type="ECO:0000256" key="12">
    <source>
        <dbReference type="PROSITE-ProRule" id="PRU00043"/>
    </source>
</evidence>
<keyword evidence="3" id="KW-0812">Transmembrane</keyword>
<evidence type="ECO:0000259" key="14">
    <source>
        <dbReference type="PROSITE" id="PS50268"/>
    </source>
</evidence>
<dbReference type="InterPro" id="IPR020894">
    <property type="entry name" value="Cadherin_CS"/>
</dbReference>
<dbReference type="SMART" id="SM00112">
    <property type="entry name" value="CA"/>
    <property type="match status" value="18"/>
</dbReference>
<dbReference type="OrthoDB" id="6252479at2759"/>
<evidence type="ECO:0000313" key="15">
    <source>
        <dbReference type="EMBL" id="ESO93381.1"/>
    </source>
</evidence>